<proteinExistence type="inferred from homology"/>
<evidence type="ECO:0000259" key="6">
    <source>
        <dbReference type="Pfam" id="PF01385"/>
    </source>
</evidence>
<evidence type="ECO:0000256" key="3">
    <source>
        <dbReference type="ARBA" id="ARBA00022578"/>
    </source>
</evidence>
<dbReference type="AlphaFoldDB" id="A0A518V400"/>
<evidence type="ECO:0000259" key="7">
    <source>
        <dbReference type="Pfam" id="PF07282"/>
    </source>
</evidence>
<dbReference type="GO" id="GO:0003677">
    <property type="term" value="F:DNA binding"/>
    <property type="evidence" value="ECO:0007669"/>
    <property type="project" value="UniProtKB-KW"/>
</dbReference>
<name>A0A518V400_BRELA</name>
<comment type="similarity">
    <text evidence="2">In the N-terminal section; belongs to the transposase 2 family.</text>
</comment>
<keyword evidence="4" id="KW-0238">DNA-binding</keyword>
<dbReference type="OrthoDB" id="4278026at2"/>
<gene>
    <name evidence="8" type="ORF">EEL30_04660</name>
</gene>
<evidence type="ECO:0000256" key="2">
    <source>
        <dbReference type="ARBA" id="ARBA00011044"/>
    </source>
</evidence>
<dbReference type="Proteomes" id="UP000319432">
    <property type="component" value="Chromosome"/>
</dbReference>
<evidence type="ECO:0000256" key="4">
    <source>
        <dbReference type="ARBA" id="ARBA00023125"/>
    </source>
</evidence>
<dbReference type="NCBIfam" id="TIGR01766">
    <property type="entry name" value="IS200/IS605 family accessory protein TnpB-like domain"/>
    <property type="match status" value="1"/>
</dbReference>
<dbReference type="GO" id="GO:0032196">
    <property type="term" value="P:transposition"/>
    <property type="evidence" value="ECO:0007669"/>
    <property type="project" value="UniProtKB-KW"/>
</dbReference>
<evidence type="ECO:0000256" key="5">
    <source>
        <dbReference type="ARBA" id="ARBA00023172"/>
    </source>
</evidence>
<dbReference type="InterPro" id="IPR010095">
    <property type="entry name" value="Cas12f1-like_TNB"/>
</dbReference>
<dbReference type="PANTHER" id="PTHR30405:SF11">
    <property type="entry name" value="RNA-GUIDED DNA ENDONUCLEASE RV2885C-RELATED"/>
    <property type="match status" value="1"/>
</dbReference>
<evidence type="ECO:0000256" key="1">
    <source>
        <dbReference type="ARBA" id="ARBA00008761"/>
    </source>
</evidence>
<reference evidence="8 9" key="1">
    <citation type="submission" date="2018-11" db="EMBL/GenBank/DDBJ databases">
        <title>Phylogenetic determinants of toxin gene distribution in genomes of Brevibacillus laterosporus.</title>
        <authorList>
            <person name="Glare T.R."/>
            <person name="Durrant A."/>
            <person name="Berry C."/>
            <person name="Palma L."/>
            <person name="Ormskirk M."/>
            <person name="Cox M.O."/>
        </authorList>
    </citation>
    <scope>NUCLEOTIDE SEQUENCE [LARGE SCALE GENOMIC DNA]</scope>
    <source>
        <strain evidence="8 9">1821L</strain>
    </source>
</reference>
<dbReference type="PANTHER" id="PTHR30405">
    <property type="entry name" value="TRANSPOSASE"/>
    <property type="match status" value="1"/>
</dbReference>
<keyword evidence="5" id="KW-0233">DNA recombination</keyword>
<dbReference type="InterPro" id="IPR051399">
    <property type="entry name" value="RNA-guided_DNA_endo/Transpos"/>
</dbReference>
<keyword evidence="3" id="KW-0815">Transposition</keyword>
<dbReference type="EMBL" id="CP033464">
    <property type="protein sequence ID" value="QDX91723.1"/>
    <property type="molecule type" value="Genomic_DNA"/>
</dbReference>
<feature type="domain" description="Probable transposase IS891/IS1136/IS1341" evidence="6">
    <location>
        <begin position="171"/>
        <end position="268"/>
    </location>
</feature>
<organism evidence="8 9">
    <name type="scientific">Brevibacillus laterosporus</name>
    <name type="common">Bacillus laterosporus</name>
    <dbReference type="NCBI Taxonomy" id="1465"/>
    <lineage>
        <taxon>Bacteria</taxon>
        <taxon>Bacillati</taxon>
        <taxon>Bacillota</taxon>
        <taxon>Bacilli</taxon>
        <taxon>Bacillales</taxon>
        <taxon>Paenibacillaceae</taxon>
        <taxon>Brevibacillus</taxon>
    </lineage>
</organism>
<protein>
    <submittedName>
        <fullName evidence="8">Transposase</fullName>
    </submittedName>
</protein>
<evidence type="ECO:0000313" key="9">
    <source>
        <dbReference type="Proteomes" id="UP000319432"/>
    </source>
</evidence>
<feature type="domain" description="Cas12f1-like TNB" evidence="7">
    <location>
        <begin position="290"/>
        <end position="357"/>
    </location>
</feature>
<dbReference type="Pfam" id="PF07282">
    <property type="entry name" value="Cas12f1-like_TNB"/>
    <property type="match status" value="1"/>
</dbReference>
<dbReference type="Pfam" id="PF01385">
    <property type="entry name" value="OrfB_IS605"/>
    <property type="match status" value="1"/>
</dbReference>
<comment type="similarity">
    <text evidence="1">In the C-terminal section; belongs to the transposase 35 family.</text>
</comment>
<evidence type="ECO:0000313" key="8">
    <source>
        <dbReference type="EMBL" id="QDX91723.1"/>
    </source>
</evidence>
<sequence length="372" mass="43395">MQITITATIKIKPTVEQVELLKQTLHAYRSGCNYVSSLIFETKEMSQPKLHKMTYDVLRTEYLLRSQMAQSVMKTVIARYKSTKSNGHVWTKNAFKKTEYDLVWNRDYSLIQGLFSVNTLQGRIKVPFELKAMERYFDGSWTFGTAKLVHKYGKFFLHIPMTKDIPESDFHTVKQVVGVDMGINFTATAYDSQGKVTFFTGKHIKHKRAKYKHLRKQLQMRQTASSRRRLKKIGQRENRWMTDVNHTVSKALVERYGANTLFVVEDLTGVRNATERVRVKNRYEYVSWAFYQLRQMIEYKALMHQSKVMAVDPRYTSQTCPKCGHTKKANRNKKMHVFCCKACHYTSNDDRIGAMNLQRKGIEYIVEVTTGA</sequence>
<dbReference type="InterPro" id="IPR001959">
    <property type="entry name" value="Transposase"/>
</dbReference>
<keyword evidence="9" id="KW-1185">Reference proteome</keyword>
<dbReference type="NCBIfam" id="NF040570">
    <property type="entry name" value="guided_TnpB"/>
    <property type="match status" value="1"/>
</dbReference>
<dbReference type="GO" id="GO:0006310">
    <property type="term" value="P:DNA recombination"/>
    <property type="evidence" value="ECO:0007669"/>
    <property type="project" value="UniProtKB-KW"/>
</dbReference>
<accession>A0A518V400</accession>